<organism evidence="4 5">
    <name type="scientific">Pigmentiphaga soli</name>
    <dbReference type="NCBI Taxonomy" id="1007095"/>
    <lineage>
        <taxon>Bacteria</taxon>
        <taxon>Pseudomonadati</taxon>
        <taxon>Pseudomonadota</taxon>
        <taxon>Betaproteobacteria</taxon>
        <taxon>Burkholderiales</taxon>
        <taxon>Alcaligenaceae</taxon>
        <taxon>Pigmentiphaga</taxon>
    </lineage>
</organism>
<comment type="caution">
    <text evidence="4">The sequence shown here is derived from an EMBL/GenBank/DDBJ whole genome shotgun (WGS) entry which is preliminary data.</text>
</comment>
<protein>
    <submittedName>
        <fullName evidence="4">Ankyrin repeat domain-containing protein</fullName>
    </submittedName>
</protein>
<dbReference type="InterPro" id="IPR036770">
    <property type="entry name" value="Ankyrin_rpt-contain_sf"/>
</dbReference>
<feature type="repeat" description="ANK" evidence="3">
    <location>
        <begin position="52"/>
        <end position="84"/>
    </location>
</feature>
<gene>
    <name evidence="4" type="ORF">GCM10023144_27760</name>
</gene>
<evidence type="ECO:0000256" key="1">
    <source>
        <dbReference type="ARBA" id="ARBA00022737"/>
    </source>
</evidence>
<dbReference type="SMART" id="SM00248">
    <property type="entry name" value="ANK"/>
    <property type="match status" value="2"/>
</dbReference>
<dbReference type="EMBL" id="BAABFO010000012">
    <property type="protein sequence ID" value="GAA4334970.1"/>
    <property type="molecule type" value="Genomic_DNA"/>
</dbReference>
<evidence type="ECO:0000313" key="4">
    <source>
        <dbReference type="EMBL" id="GAA4334970.1"/>
    </source>
</evidence>
<sequence length="136" mass="14198">MDDAMKDNARQQPSPAVLALAAKLFDLARHGDTETLAAYLDAGAPADLTNDKGDSLVMLAAYHGHAATVHTLLGHGADPNRVNDRGQSPLAGAIFKGSAEIVRILMEAGADPSYGTPSALETARMLGRTDLLPSLH</sequence>
<keyword evidence="5" id="KW-1185">Reference proteome</keyword>
<keyword evidence="1" id="KW-0677">Repeat</keyword>
<reference evidence="5" key="1">
    <citation type="journal article" date="2019" name="Int. J. Syst. Evol. Microbiol.">
        <title>The Global Catalogue of Microorganisms (GCM) 10K type strain sequencing project: providing services to taxonomists for standard genome sequencing and annotation.</title>
        <authorList>
            <consortium name="The Broad Institute Genomics Platform"/>
            <consortium name="The Broad Institute Genome Sequencing Center for Infectious Disease"/>
            <person name="Wu L."/>
            <person name="Ma J."/>
        </authorList>
    </citation>
    <scope>NUCLEOTIDE SEQUENCE [LARGE SCALE GENOMIC DNA]</scope>
    <source>
        <strain evidence="5">JCM 17666</strain>
    </source>
</reference>
<dbReference type="PANTHER" id="PTHR24171">
    <property type="entry name" value="ANKYRIN REPEAT DOMAIN-CONTAINING PROTEIN 39-RELATED"/>
    <property type="match status" value="1"/>
</dbReference>
<dbReference type="Gene3D" id="1.25.40.20">
    <property type="entry name" value="Ankyrin repeat-containing domain"/>
    <property type="match status" value="1"/>
</dbReference>
<proteinExistence type="predicted"/>
<dbReference type="Pfam" id="PF12796">
    <property type="entry name" value="Ank_2"/>
    <property type="match status" value="1"/>
</dbReference>
<evidence type="ECO:0000256" key="2">
    <source>
        <dbReference type="ARBA" id="ARBA00023043"/>
    </source>
</evidence>
<dbReference type="PANTHER" id="PTHR24171:SF8">
    <property type="entry name" value="BRCA1-ASSOCIATED RING DOMAIN PROTEIN 1"/>
    <property type="match status" value="1"/>
</dbReference>
<accession>A0ABP8H6G4</accession>
<dbReference type="SUPFAM" id="SSF48403">
    <property type="entry name" value="Ankyrin repeat"/>
    <property type="match status" value="1"/>
</dbReference>
<name>A0ABP8H6G4_9BURK</name>
<dbReference type="InterPro" id="IPR002110">
    <property type="entry name" value="Ankyrin_rpt"/>
</dbReference>
<evidence type="ECO:0000256" key="3">
    <source>
        <dbReference type="PROSITE-ProRule" id="PRU00023"/>
    </source>
</evidence>
<dbReference type="PROSITE" id="PS50297">
    <property type="entry name" value="ANK_REP_REGION"/>
    <property type="match status" value="2"/>
</dbReference>
<feature type="repeat" description="ANK" evidence="3">
    <location>
        <begin position="85"/>
        <end position="117"/>
    </location>
</feature>
<dbReference type="PROSITE" id="PS50088">
    <property type="entry name" value="ANK_REPEAT"/>
    <property type="match status" value="2"/>
</dbReference>
<evidence type="ECO:0000313" key="5">
    <source>
        <dbReference type="Proteomes" id="UP001501671"/>
    </source>
</evidence>
<keyword evidence="2 3" id="KW-0040">ANK repeat</keyword>
<dbReference type="Proteomes" id="UP001501671">
    <property type="component" value="Unassembled WGS sequence"/>
</dbReference>